<feature type="transmembrane region" description="Helical" evidence="1">
    <location>
        <begin position="433"/>
        <end position="451"/>
    </location>
</feature>
<gene>
    <name evidence="2" type="ORF">MNOR_LOCUS639</name>
</gene>
<comment type="caution">
    <text evidence="2">The sequence shown here is derived from an EMBL/GenBank/DDBJ whole genome shotgun (WGS) entry which is preliminary data.</text>
</comment>
<feature type="transmembrane region" description="Helical" evidence="1">
    <location>
        <begin position="406"/>
        <end position="426"/>
    </location>
</feature>
<evidence type="ECO:0000313" key="2">
    <source>
        <dbReference type="EMBL" id="CAL4059517.1"/>
    </source>
</evidence>
<keyword evidence="1" id="KW-1133">Transmembrane helix</keyword>
<dbReference type="Proteomes" id="UP001497623">
    <property type="component" value="Unassembled WGS sequence"/>
</dbReference>
<keyword evidence="1" id="KW-0472">Membrane</keyword>
<feature type="transmembrane region" description="Helical" evidence="1">
    <location>
        <begin position="268"/>
        <end position="285"/>
    </location>
</feature>
<name>A0AAV2PHE8_MEGNR</name>
<proteinExistence type="predicted"/>
<protein>
    <recommendedName>
        <fullName evidence="4">XK-related protein</fullName>
    </recommendedName>
</protein>
<feature type="transmembrane region" description="Helical" evidence="1">
    <location>
        <begin position="457"/>
        <end position="474"/>
    </location>
</feature>
<evidence type="ECO:0008006" key="4">
    <source>
        <dbReference type="Google" id="ProtNLM"/>
    </source>
</evidence>
<evidence type="ECO:0000256" key="1">
    <source>
        <dbReference type="SAM" id="Phobius"/>
    </source>
</evidence>
<keyword evidence="3" id="KW-1185">Reference proteome</keyword>
<keyword evidence="1" id="KW-0812">Transmembrane</keyword>
<evidence type="ECO:0000313" key="3">
    <source>
        <dbReference type="Proteomes" id="UP001497623"/>
    </source>
</evidence>
<reference evidence="2 3" key="1">
    <citation type="submission" date="2024-05" db="EMBL/GenBank/DDBJ databases">
        <authorList>
            <person name="Wallberg A."/>
        </authorList>
    </citation>
    <scope>NUCLEOTIDE SEQUENCE [LARGE SCALE GENOMIC DNA]</scope>
</reference>
<accession>A0AAV2PHE8</accession>
<organism evidence="2 3">
    <name type="scientific">Meganyctiphanes norvegica</name>
    <name type="common">Northern krill</name>
    <name type="synonym">Thysanopoda norvegica</name>
    <dbReference type="NCBI Taxonomy" id="48144"/>
    <lineage>
        <taxon>Eukaryota</taxon>
        <taxon>Metazoa</taxon>
        <taxon>Ecdysozoa</taxon>
        <taxon>Arthropoda</taxon>
        <taxon>Crustacea</taxon>
        <taxon>Multicrustacea</taxon>
        <taxon>Malacostraca</taxon>
        <taxon>Eumalacostraca</taxon>
        <taxon>Eucarida</taxon>
        <taxon>Euphausiacea</taxon>
        <taxon>Euphausiidae</taxon>
        <taxon>Meganyctiphanes</taxon>
    </lineage>
</organism>
<dbReference type="EMBL" id="CAXKWB010000149">
    <property type="protein sequence ID" value="CAL4059517.1"/>
    <property type="molecule type" value="Genomic_DNA"/>
</dbReference>
<feature type="transmembrane region" description="Helical" evidence="1">
    <location>
        <begin position="563"/>
        <end position="583"/>
    </location>
</feature>
<feature type="transmembrane region" description="Helical" evidence="1">
    <location>
        <begin position="539"/>
        <end position="557"/>
    </location>
</feature>
<feature type="transmembrane region" description="Helical" evidence="1">
    <location>
        <begin position="320"/>
        <end position="345"/>
    </location>
</feature>
<dbReference type="AlphaFoldDB" id="A0AAV2PHE8"/>
<feature type="transmembrane region" description="Helical" evidence="1">
    <location>
        <begin position="42"/>
        <end position="59"/>
    </location>
</feature>
<sequence>MWRQLKNIGAYIPRFLWCFCLPLLILVKRQLGAWFGRYGKYLPIVLSIATIFFTAFDIYTDIKSSERICGSQCTCIHTKGDIEDCPKPTNESSIICNEVCLFNTTYHFQNNFNSTCTPEIEEVMHEKHCGHPRDNKFCKYFCDAKGGRRNFSTSELSTYTCNLPENAMTQVKCGKPKLNDDLCIPHCKLIPSSRNWGASRCEGFKQKCGAPTDRNCFNVTLSDMNMTAHEFCDNNTKSKDPKVCSAHSWEAITGMPTGLRKPTVGIRHPWWCGISIGSVILSSLLNNVFLAYRMIHYYVTYCQILGFARLEHTSTSSSKYAVMACIVWLGTIQLLPLLWLLIAIYSEYLKLHEGAVIQDRLELTTISFKKIFTVAEDLPQLFMQILFVDRAIAGQEEGMENPLSTLVIMGLVMSCFNAALNSTLWIKKKTTRVATAFFTAFVLFSRIELFVCSKPATRYFFILIVVLVLMYELINCNQKDHESVTIDFWGAPVKTIDNYHEDDDVEGLRDNIITIKRRILDYAWRCIDGIFFDVTKLSLRGWIFSCFYLFSGLVFVIESKETIGIYQISVFVILLFQLIYTMADLFGVKKTSKWCKT</sequence>